<dbReference type="RefSeq" id="WP_171791401.1">
    <property type="nucleotide sequence ID" value="NZ_JABJWD010000094.1"/>
</dbReference>
<dbReference type="InterPro" id="IPR001851">
    <property type="entry name" value="ABC_transp_permease"/>
</dbReference>
<feature type="transmembrane region" description="Helical" evidence="6">
    <location>
        <begin position="184"/>
        <end position="210"/>
    </location>
</feature>
<keyword evidence="5 6" id="KW-0472">Membrane</keyword>
<gene>
    <name evidence="7" type="ORF">NO263_09805</name>
</gene>
<keyword evidence="2" id="KW-1003">Cell membrane</keyword>
<evidence type="ECO:0000256" key="5">
    <source>
        <dbReference type="ARBA" id="ARBA00023136"/>
    </source>
</evidence>
<feature type="transmembrane region" description="Helical" evidence="6">
    <location>
        <begin position="256"/>
        <end position="277"/>
    </location>
</feature>
<evidence type="ECO:0000256" key="1">
    <source>
        <dbReference type="ARBA" id="ARBA00004651"/>
    </source>
</evidence>
<dbReference type="PANTHER" id="PTHR43370:SF1">
    <property type="entry name" value="GUANOSINE ABC TRANSPORTER PERMEASE PROTEIN NUPQ"/>
    <property type="match status" value="1"/>
</dbReference>
<feature type="transmembrane region" description="Helical" evidence="6">
    <location>
        <begin position="105"/>
        <end position="126"/>
    </location>
</feature>
<organism evidence="7 8">
    <name type="scientific">Gluconacetobacter entanii</name>
    <dbReference type="NCBI Taxonomy" id="108528"/>
    <lineage>
        <taxon>Bacteria</taxon>
        <taxon>Pseudomonadati</taxon>
        <taxon>Pseudomonadota</taxon>
        <taxon>Alphaproteobacteria</taxon>
        <taxon>Acetobacterales</taxon>
        <taxon>Acetobacteraceae</taxon>
        <taxon>Gluconacetobacter</taxon>
    </lineage>
</organism>
<comment type="caution">
    <text evidence="7">The sequence shown here is derived from an EMBL/GenBank/DDBJ whole genome shotgun (WGS) entry which is preliminary data.</text>
</comment>
<dbReference type="CDD" id="cd06580">
    <property type="entry name" value="TM_PBP1_transp_TpRbsC_like"/>
    <property type="match status" value="1"/>
</dbReference>
<keyword evidence="3 6" id="KW-0812">Transmembrane</keyword>
<evidence type="ECO:0000313" key="7">
    <source>
        <dbReference type="EMBL" id="MCW4590873.1"/>
    </source>
</evidence>
<proteinExistence type="predicted"/>
<dbReference type="PANTHER" id="PTHR43370">
    <property type="entry name" value="SUGAR ABC TRANSPORTER INTEGRAL MEMBRANE PROTEIN-RELATED"/>
    <property type="match status" value="1"/>
</dbReference>
<accession>A0ABT3K676</accession>
<feature type="transmembrane region" description="Helical" evidence="6">
    <location>
        <begin position="33"/>
        <end position="55"/>
    </location>
</feature>
<dbReference type="EMBL" id="JANGSQ010000103">
    <property type="protein sequence ID" value="MCW4590873.1"/>
    <property type="molecule type" value="Genomic_DNA"/>
</dbReference>
<dbReference type="Pfam" id="PF02653">
    <property type="entry name" value="BPD_transp_2"/>
    <property type="match status" value="1"/>
</dbReference>
<evidence type="ECO:0000256" key="3">
    <source>
        <dbReference type="ARBA" id="ARBA00022692"/>
    </source>
</evidence>
<protein>
    <submittedName>
        <fullName evidence="7">ABC transporter permease</fullName>
    </submittedName>
</protein>
<sequence>MMNVLTFIGDCLSQTTPLLLAALGGAFSRRAGLVNVGLDAFILLGALVAAVVARATGSPMAGLGGAAMAGGAGACLMAAVVSVLRTNPIVTGLGFNLLSHAFCRLVVKAAFGVSGLLLVAPAARLAPLPLPVPLHLDILAFAAWACVFAMDRFFRHHWLGLHLRAAGAAPAMARAVGISARRMLFVGMAVAGALCGLGGADLSLGIVGAFSDDISAGRGYVALAAFYVGRDHPWPTALVCLVLGVAAHLATDAQVIGLPVSIAQAFPYVAVLVLMCLQQVRARRMNGGFAS</sequence>
<name>A0ABT3K676_9PROT</name>
<dbReference type="Proteomes" id="UP001526337">
    <property type="component" value="Unassembled WGS sequence"/>
</dbReference>
<evidence type="ECO:0000256" key="4">
    <source>
        <dbReference type="ARBA" id="ARBA00022989"/>
    </source>
</evidence>
<comment type="subcellular location">
    <subcellularLocation>
        <location evidence="1">Cell membrane</location>
        <topology evidence="1">Multi-pass membrane protein</topology>
    </subcellularLocation>
</comment>
<reference evidence="7 8" key="1">
    <citation type="submission" date="2022-07" db="EMBL/GenBank/DDBJ databases">
        <title>Genome stability of Gluconacetobacter entanii AV429.</title>
        <authorList>
            <person name="Trcek J."/>
            <person name="Cepec E."/>
        </authorList>
    </citation>
    <scope>NUCLEOTIDE SEQUENCE [LARGE SCALE GENOMIC DNA]</scope>
    <source>
        <strain evidence="7 8">AV429_2022</strain>
    </source>
</reference>
<evidence type="ECO:0000256" key="6">
    <source>
        <dbReference type="SAM" id="Phobius"/>
    </source>
</evidence>
<feature type="transmembrane region" description="Helical" evidence="6">
    <location>
        <begin position="61"/>
        <end position="84"/>
    </location>
</feature>
<keyword evidence="8" id="KW-1185">Reference proteome</keyword>
<keyword evidence="4 6" id="KW-1133">Transmembrane helix</keyword>
<feature type="transmembrane region" description="Helical" evidence="6">
    <location>
        <begin position="132"/>
        <end position="154"/>
    </location>
</feature>
<evidence type="ECO:0000256" key="2">
    <source>
        <dbReference type="ARBA" id="ARBA00022475"/>
    </source>
</evidence>
<evidence type="ECO:0000313" key="8">
    <source>
        <dbReference type="Proteomes" id="UP001526337"/>
    </source>
</evidence>